<feature type="chain" id="PRO_5040126090" evidence="1">
    <location>
        <begin position="24"/>
        <end position="190"/>
    </location>
</feature>
<proteinExistence type="predicted"/>
<dbReference type="OrthoDB" id="5781306at2759"/>
<name>A0A9P1ITC3_9PELO</name>
<sequence length="190" mass="23098">MTTTKIFLLLIVLFLFEVSESRAFGQRVEYRYEYDPRKDSEPRVRVKFDDVTDEDELMKIFKKSKNVRKSPSKYSTQSISPHKQRFITSDEIESENENEYIPRRKFRSTGWQNVPYTETQNWHNGFSKFPVHRFIESPDNIAEQMAEFLRKQSEDILSDRFPEIPRDRFSDPPHFHFIHHQHQKSPRYWF</sequence>
<gene>
    <name evidence="2" type="ORF">CAMP_LOCUS13522</name>
</gene>
<dbReference type="EMBL" id="CANHGI010000005">
    <property type="protein sequence ID" value="CAI5450885.1"/>
    <property type="molecule type" value="Genomic_DNA"/>
</dbReference>
<keyword evidence="1" id="KW-0732">Signal</keyword>
<comment type="caution">
    <text evidence="2">The sequence shown here is derived from an EMBL/GenBank/DDBJ whole genome shotgun (WGS) entry which is preliminary data.</text>
</comment>
<dbReference type="Proteomes" id="UP001152747">
    <property type="component" value="Unassembled WGS sequence"/>
</dbReference>
<accession>A0A9P1ITC3</accession>
<evidence type="ECO:0000256" key="1">
    <source>
        <dbReference type="SAM" id="SignalP"/>
    </source>
</evidence>
<dbReference type="AlphaFoldDB" id="A0A9P1ITC3"/>
<keyword evidence="3" id="KW-1185">Reference proteome</keyword>
<protein>
    <submittedName>
        <fullName evidence="2">Uncharacterized protein</fullName>
    </submittedName>
</protein>
<feature type="signal peptide" evidence="1">
    <location>
        <begin position="1"/>
        <end position="23"/>
    </location>
</feature>
<evidence type="ECO:0000313" key="2">
    <source>
        <dbReference type="EMBL" id="CAI5450885.1"/>
    </source>
</evidence>
<organism evidence="2 3">
    <name type="scientific">Caenorhabditis angaria</name>
    <dbReference type="NCBI Taxonomy" id="860376"/>
    <lineage>
        <taxon>Eukaryota</taxon>
        <taxon>Metazoa</taxon>
        <taxon>Ecdysozoa</taxon>
        <taxon>Nematoda</taxon>
        <taxon>Chromadorea</taxon>
        <taxon>Rhabditida</taxon>
        <taxon>Rhabditina</taxon>
        <taxon>Rhabditomorpha</taxon>
        <taxon>Rhabditoidea</taxon>
        <taxon>Rhabditidae</taxon>
        <taxon>Peloderinae</taxon>
        <taxon>Caenorhabditis</taxon>
    </lineage>
</organism>
<reference evidence="2" key="1">
    <citation type="submission" date="2022-11" db="EMBL/GenBank/DDBJ databases">
        <authorList>
            <person name="Kikuchi T."/>
        </authorList>
    </citation>
    <scope>NUCLEOTIDE SEQUENCE</scope>
    <source>
        <strain evidence="2">PS1010</strain>
    </source>
</reference>
<evidence type="ECO:0000313" key="3">
    <source>
        <dbReference type="Proteomes" id="UP001152747"/>
    </source>
</evidence>